<dbReference type="InterPro" id="IPR003728">
    <property type="entry name" value="Ribosome_maturation_RimP"/>
</dbReference>
<proteinExistence type="inferred from homology"/>
<evidence type="ECO:0000256" key="1">
    <source>
        <dbReference type="ARBA" id="ARBA00022490"/>
    </source>
</evidence>
<dbReference type="SUPFAM" id="SSF74942">
    <property type="entry name" value="YhbC-like, C-terminal domain"/>
    <property type="match status" value="1"/>
</dbReference>
<dbReference type="Pfam" id="PF02576">
    <property type="entry name" value="RimP_N"/>
    <property type="match status" value="1"/>
</dbReference>
<dbReference type="NCBIfam" id="NF000927">
    <property type="entry name" value="PRK00092.1-1"/>
    <property type="match status" value="1"/>
</dbReference>
<dbReference type="InterPro" id="IPR028998">
    <property type="entry name" value="RimP_C"/>
</dbReference>
<dbReference type="GO" id="GO:0006412">
    <property type="term" value="P:translation"/>
    <property type="evidence" value="ECO:0007669"/>
    <property type="project" value="TreeGrafter"/>
</dbReference>
<dbReference type="Pfam" id="PF17384">
    <property type="entry name" value="DUF150_C"/>
    <property type="match status" value="1"/>
</dbReference>
<accession>A0A0C5VVH5</accession>
<dbReference type="FunFam" id="3.30.300.70:FF:000001">
    <property type="entry name" value="Ribosome maturation factor RimP"/>
    <property type="match status" value="1"/>
</dbReference>
<evidence type="ECO:0000256" key="2">
    <source>
        <dbReference type="ARBA" id="ARBA00022517"/>
    </source>
</evidence>
<feature type="domain" description="Ribosome maturation factor RimP N-terminal" evidence="4">
    <location>
        <begin position="13"/>
        <end position="83"/>
    </location>
</feature>
<dbReference type="InterPro" id="IPR028989">
    <property type="entry name" value="RimP_N"/>
</dbReference>
<dbReference type="InterPro" id="IPR036847">
    <property type="entry name" value="RimP_C_sf"/>
</dbReference>
<dbReference type="EMBL" id="CP007142">
    <property type="protein sequence ID" value="AJQ97278.1"/>
    <property type="molecule type" value="Genomic_DNA"/>
</dbReference>
<evidence type="ECO:0000259" key="4">
    <source>
        <dbReference type="Pfam" id="PF02576"/>
    </source>
</evidence>
<name>A0A0C5VVH5_9GAMM</name>
<dbReference type="SUPFAM" id="SSF75420">
    <property type="entry name" value="YhbC-like, N-terminal domain"/>
    <property type="match status" value="1"/>
</dbReference>
<dbReference type="Gene3D" id="2.30.30.180">
    <property type="entry name" value="Ribosome maturation factor RimP, C-terminal domain"/>
    <property type="match status" value="1"/>
</dbReference>
<dbReference type="KEGG" id="gsn:YC6258_05248"/>
<protein>
    <recommendedName>
        <fullName evidence="3">Ribosome maturation factor RimP</fullName>
    </recommendedName>
</protein>
<keyword evidence="1 3" id="KW-0963">Cytoplasm</keyword>
<dbReference type="RefSeq" id="WP_044619060.1">
    <property type="nucleotide sequence ID" value="NZ_CP007142.1"/>
</dbReference>
<dbReference type="AlphaFoldDB" id="A0A0C5VVH5"/>
<evidence type="ECO:0000256" key="3">
    <source>
        <dbReference type="HAMAP-Rule" id="MF_01077"/>
    </source>
</evidence>
<feature type="domain" description="Ribosome maturation factor RimP C-terminal" evidence="5">
    <location>
        <begin position="86"/>
        <end position="151"/>
    </location>
</feature>
<evidence type="ECO:0000313" key="7">
    <source>
        <dbReference type="Proteomes" id="UP000032266"/>
    </source>
</evidence>
<evidence type="ECO:0000259" key="5">
    <source>
        <dbReference type="Pfam" id="PF17384"/>
    </source>
</evidence>
<dbReference type="InterPro" id="IPR035956">
    <property type="entry name" value="RimP_N_sf"/>
</dbReference>
<comment type="function">
    <text evidence="3">Required for maturation of 30S ribosomal subunits.</text>
</comment>
<dbReference type="PANTHER" id="PTHR33867">
    <property type="entry name" value="RIBOSOME MATURATION FACTOR RIMP"/>
    <property type="match status" value="1"/>
</dbReference>
<dbReference type="GO" id="GO:0005829">
    <property type="term" value="C:cytosol"/>
    <property type="evidence" value="ECO:0007669"/>
    <property type="project" value="TreeGrafter"/>
</dbReference>
<comment type="subcellular location">
    <subcellularLocation>
        <location evidence="3">Cytoplasm</location>
    </subcellularLocation>
</comment>
<dbReference type="PATRIC" id="fig|1445510.3.peg.5210"/>
<dbReference type="Gene3D" id="3.30.300.70">
    <property type="entry name" value="RimP-like superfamily, N-terminal"/>
    <property type="match status" value="1"/>
</dbReference>
<dbReference type="PANTHER" id="PTHR33867:SF1">
    <property type="entry name" value="RIBOSOME MATURATION FACTOR RIMP"/>
    <property type="match status" value="1"/>
</dbReference>
<keyword evidence="7" id="KW-1185">Reference proteome</keyword>
<evidence type="ECO:0000313" key="6">
    <source>
        <dbReference type="EMBL" id="AJQ97278.1"/>
    </source>
</evidence>
<dbReference type="Proteomes" id="UP000032266">
    <property type="component" value="Chromosome"/>
</dbReference>
<comment type="similarity">
    <text evidence="3">Belongs to the RimP family.</text>
</comment>
<dbReference type="HOGENOM" id="CLU_070525_1_1_6"/>
<reference evidence="6 7" key="1">
    <citation type="submission" date="2014-01" db="EMBL/GenBank/DDBJ databases">
        <title>Full genme sequencing of cellulolytic bacterium Gynuella sunshinyii YC6258T gen. nov., sp. nov.</title>
        <authorList>
            <person name="Khan H."/>
            <person name="Chung E.J."/>
            <person name="Chung Y.R."/>
        </authorList>
    </citation>
    <scope>NUCLEOTIDE SEQUENCE [LARGE SCALE GENOMIC DNA]</scope>
    <source>
        <strain evidence="6 7">YC6258</strain>
    </source>
</reference>
<gene>
    <name evidence="3" type="primary">rimP</name>
    <name evidence="6" type="ORF">YC6258_05248</name>
</gene>
<organism evidence="6 7">
    <name type="scientific">Gynuella sunshinyii YC6258</name>
    <dbReference type="NCBI Taxonomy" id="1445510"/>
    <lineage>
        <taxon>Bacteria</taxon>
        <taxon>Pseudomonadati</taxon>
        <taxon>Pseudomonadota</taxon>
        <taxon>Gammaproteobacteria</taxon>
        <taxon>Oceanospirillales</taxon>
        <taxon>Saccharospirillaceae</taxon>
        <taxon>Gynuella</taxon>
    </lineage>
</organism>
<dbReference type="OrthoDB" id="9805006at2"/>
<dbReference type="CDD" id="cd01734">
    <property type="entry name" value="YlxS_C"/>
    <property type="match status" value="1"/>
</dbReference>
<dbReference type="HAMAP" id="MF_01077">
    <property type="entry name" value="RimP"/>
    <property type="match status" value="1"/>
</dbReference>
<keyword evidence="2 3" id="KW-0690">Ribosome biogenesis</keyword>
<dbReference type="GO" id="GO:0000028">
    <property type="term" value="P:ribosomal small subunit assembly"/>
    <property type="evidence" value="ECO:0007669"/>
    <property type="project" value="TreeGrafter"/>
</dbReference>
<sequence>MSVKQQVLEQLTRPVVEGLGFIFWGLEYIPQGNRSLLRIYIDHEEGIDVEDCATVSRQISSVLDVEDPIQSNYTLEVSSPGMDRVLFTLEQFAVYKGHEIEIRLSRPFEGRKKFKGLLNGVEDSDVLLVIGDEEYVLPFEQIEKARIIPRFDQIDG</sequence>
<dbReference type="STRING" id="1445510.YC6258_05248"/>